<dbReference type="InterPro" id="IPR040079">
    <property type="entry name" value="Glutathione_S-Trfase"/>
</dbReference>
<reference evidence="2 3" key="1">
    <citation type="submission" date="2018-08" db="EMBL/GenBank/DDBJ databases">
        <title>Fulvimarina sp. 85, whole genome shotgun sequence.</title>
        <authorList>
            <person name="Tuo L."/>
        </authorList>
    </citation>
    <scope>NUCLEOTIDE SEQUENCE [LARGE SCALE GENOMIC DNA]</scope>
    <source>
        <strain evidence="2 3">85</strain>
    </source>
</reference>
<accession>A0A371XAH1</accession>
<proteinExistence type="predicted"/>
<dbReference type="GO" id="GO:0016034">
    <property type="term" value="F:maleylacetoacetate isomerase activity"/>
    <property type="evidence" value="ECO:0007669"/>
    <property type="project" value="TreeGrafter"/>
</dbReference>
<evidence type="ECO:0000313" key="2">
    <source>
        <dbReference type="EMBL" id="RFC66210.1"/>
    </source>
</evidence>
<gene>
    <name evidence="2" type="ORF">DYI37_01730</name>
</gene>
<dbReference type="InterPro" id="IPR004045">
    <property type="entry name" value="Glutathione_S-Trfase_N"/>
</dbReference>
<dbReference type="Gene3D" id="1.20.1050.10">
    <property type="match status" value="1"/>
</dbReference>
<dbReference type="AlphaFoldDB" id="A0A371XAH1"/>
<dbReference type="Proteomes" id="UP000264310">
    <property type="component" value="Unassembled WGS sequence"/>
</dbReference>
<keyword evidence="3" id="KW-1185">Reference proteome</keyword>
<comment type="caution">
    <text evidence="2">The sequence shown here is derived from an EMBL/GenBank/DDBJ whole genome shotgun (WGS) entry which is preliminary data.</text>
</comment>
<dbReference type="Pfam" id="PF22041">
    <property type="entry name" value="GST_C_7"/>
    <property type="match status" value="1"/>
</dbReference>
<keyword evidence="2" id="KW-0808">Transferase</keyword>
<dbReference type="EMBL" id="QURL01000001">
    <property type="protein sequence ID" value="RFC66210.1"/>
    <property type="molecule type" value="Genomic_DNA"/>
</dbReference>
<dbReference type="OrthoDB" id="508035at2"/>
<protein>
    <submittedName>
        <fullName evidence="2">Glutathione S-transferase family protein</fullName>
    </submittedName>
</protein>
<dbReference type="PANTHER" id="PTHR42673">
    <property type="entry name" value="MALEYLACETOACETATE ISOMERASE"/>
    <property type="match status" value="1"/>
</dbReference>
<evidence type="ECO:0000313" key="3">
    <source>
        <dbReference type="Proteomes" id="UP000264310"/>
    </source>
</evidence>
<feature type="domain" description="GST N-terminal" evidence="1">
    <location>
        <begin position="8"/>
        <end position="84"/>
    </location>
</feature>
<dbReference type="CDD" id="cd03202">
    <property type="entry name" value="GST_C_etherase_LigE"/>
    <property type="match status" value="1"/>
</dbReference>
<dbReference type="SFLD" id="SFLDS00019">
    <property type="entry name" value="Glutathione_Transferase_(cytos"/>
    <property type="match status" value="1"/>
</dbReference>
<dbReference type="PANTHER" id="PTHR42673:SF21">
    <property type="entry name" value="GLUTATHIONE S-TRANSFERASE YFCF"/>
    <property type="match status" value="1"/>
</dbReference>
<dbReference type="Pfam" id="PF13417">
    <property type="entry name" value="GST_N_3"/>
    <property type="match status" value="1"/>
</dbReference>
<dbReference type="SUPFAM" id="SSF47616">
    <property type="entry name" value="GST C-terminal domain-like"/>
    <property type="match status" value="1"/>
</dbReference>
<dbReference type="CDD" id="cd03038">
    <property type="entry name" value="GST_N_etherase_LigE"/>
    <property type="match status" value="1"/>
</dbReference>
<evidence type="ECO:0000259" key="1">
    <source>
        <dbReference type="PROSITE" id="PS50404"/>
    </source>
</evidence>
<dbReference type="Gene3D" id="3.40.30.10">
    <property type="entry name" value="Glutaredoxin"/>
    <property type="match status" value="1"/>
</dbReference>
<dbReference type="InterPro" id="IPR036249">
    <property type="entry name" value="Thioredoxin-like_sf"/>
</dbReference>
<sequence>MSITLYELVGSDETRPFSPHCWKVRMALELKGLSYECEPVRFTEIPTVADGSARTLPVLRDGSRLIVDSFKIAEHLEEAYPERPTLFGDGAGRAYARFIEKWVLMELHPLITRIAVREIHDLLDLPDQNYFRRTREMRLGATLEDVTRSRDEARPKFASALQPVRAVLDEQPFLGGAEPRFVDFILFGALQWVRLVSTFPVLAKDDVVDIWFERCLDLYGSLGRSYPACEG</sequence>
<dbReference type="GO" id="GO:0006559">
    <property type="term" value="P:L-phenylalanine catabolic process"/>
    <property type="evidence" value="ECO:0007669"/>
    <property type="project" value="TreeGrafter"/>
</dbReference>
<dbReference type="PROSITE" id="PS50404">
    <property type="entry name" value="GST_NTER"/>
    <property type="match status" value="1"/>
</dbReference>
<dbReference type="SUPFAM" id="SSF52833">
    <property type="entry name" value="Thioredoxin-like"/>
    <property type="match status" value="1"/>
</dbReference>
<dbReference type="GO" id="GO:0006749">
    <property type="term" value="P:glutathione metabolic process"/>
    <property type="evidence" value="ECO:0007669"/>
    <property type="project" value="TreeGrafter"/>
</dbReference>
<dbReference type="GO" id="GO:0004364">
    <property type="term" value="F:glutathione transferase activity"/>
    <property type="evidence" value="ECO:0007669"/>
    <property type="project" value="TreeGrafter"/>
</dbReference>
<name>A0A371XAH1_9HYPH</name>
<dbReference type="InterPro" id="IPR036282">
    <property type="entry name" value="Glutathione-S-Trfase_C_sf"/>
</dbReference>
<dbReference type="RefSeq" id="WP_116681461.1">
    <property type="nucleotide sequence ID" value="NZ_QURL01000001.1"/>
</dbReference>
<dbReference type="InterPro" id="IPR054416">
    <property type="entry name" value="GST_UstS-like_C"/>
</dbReference>
<organism evidence="2 3">
    <name type="scientific">Fulvimarina endophytica</name>
    <dbReference type="NCBI Taxonomy" id="2293836"/>
    <lineage>
        <taxon>Bacteria</taxon>
        <taxon>Pseudomonadati</taxon>
        <taxon>Pseudomonadota</taxon>
        <taxon>Alphaproteobacteria</taxon>
        <taxon>Hyphomicrobiales</taxon>
        <taxon>Aurantimonadaceae</taxon>
        <taxon>Fulvimarina</taxon>
    </lineage>
</organism>